<organism evidence="2 3">
    <name type="scientific">Sphaerisporangium rhizosphaerae</name>
    <dbReference type="NCBI Taxonomy" id="2269375"/>
    <lineage>
        <taxon>Bacteria</taxon>
        <taxon>Bacillati</taxon>
        <taxon>Actinomycetota</taxon>
        <taxon>Actinomycetes</taxon>
        <taxon>Streptosporangiales</taxon>
        <taxon>Streptosporangiaceae</taxon>
        <taxon>Sphaerisporangium</taxon>
    </lineage>
</organism>
<dbReference type="RefSeq" id="WP_380826136.1">
    <property type="nucleotide sequence ID" value="NZ_JBHTCG010000006.1"/>
</dbReference>
<protein>
    <submittedName>
        <fullName evidence="2">Uncharacterized protein</fullName>
    </submittedName>
</protein>
<proteinExistence type="predicted"/>
<feature type="region of interest" description="Disordered" evidence="1">
    <location>
        <begin position="85"/>
        <end position="129"/>
    </location>
</feature>
<comment type="caution">
    <text evidence="2">The sequence shown here is derived from an EMBL/GenBank/DDBJ whole genome shotgun (WGS) entry which is preliminary data.</text>
</comment>
<gene>
    <name evidence="2" type="ORF">ACFQSB_11350</name>
</gene>
<name>A0ABW2NZI3_9ACTN</name>
<evidence type="ECO:0000256" key="1">
    <source>
        <dbReference type="SAM" id="MobiDB-lite"/>
    </source>
</evidence>
<feature type="compositionally biased region" description="Low complexity" evidence="1">
    <location>
        <begin position="88"/>
        <end position="105"/>
    </location>
</feature>
<evidence type="ECO:0000313" key="3">
    <source>
        <dbReference type="Proteomes" id="UP001596496"/>
    </source>
</evidence>
<feature type="compositionally biased region" description="Polar residues" evidence="1">
    <location>
        <begin position="119"/>
        <end position="129"/>
    </location>
</feature>
<accession>A0ABW2NZI3</accession>
<keyword evidence="3" id="KW-1185">Reference proteome</keyword>
<reference evidence="3" key="1">
    <citation type="journal article" date="2019" name="Int. J. Syst. Evol. Microbiol.">
        <title>The Global Catalogue of Microorganisms (GCM) 10K type strain sequencing project: providing services to taxonomists for standard genome sequencing and annotation.</title>
        <authorList>
            <consortium name="The Broad Institute Genomics Platform"/>
            <consortium name="The Broad Institute Genome Sequencing Center for Infectious Disease"/>
            <person name="Wu L."/>
            <person name="Ma J."/>
        </authorList>
    </citation>
    <scope>NUCLEOTIDE SEQUENCE [LARGE SCALE GENOMIC DNA]</scope>
    <source>
        <strain evidence="3">CECT 7649</strain>
    </source>
</reference>
<dbReference type="EMBL" id="JBHTCG010000006">
    <property type="protein sequence ID" value="MFC7382802.1"/>
    <property type="molecule type" value="Genomic_DNA"/>
</dbReference>
<evidence type="ECO:0000313" key="2">
    <source>
        <dbReference type="EMBL" id="MFC7382802.1"/>
    </source>
</evidence>
<sequence>MGLHITPAAMTLTPTGPVVPDGAATTAAAEYRGGAWQVTGHPGRRFTRDQAITALTLAELLTDPTPANEMRLVVINDLRAELDLPPLTTADAGTNTGTGTTRDAASSAKTTAAPRHPARSNNSHEVTPS</sequence>
<dbReference type="Proteomes" id="UP001596496">
    <property type="component" value="Unassembled WGS sequence"/>
</dbReference>